<keyword evidence="3" id="KW-1185">Reference proteome</keyword>
<name>A0ABP0QXA1_9DINO</name>
<feature type="compositionally biased region" description="Low complexity" evidence="1">
    <location>
        <begin position="49"/>
        <end position="59"/>
    </location>
</feature>
<dbReference type="Proteomes" id="UP001642484">
    <property type="component" value="Unassembled WGS sequence"/>
</dbReference>
<reference evidence="2 3" key="1">
    <citation type="submission" date="2024-02" db="EMBL/GenBank/DDBJ databases">
        <authorList>
            <person name="Chen Y."/>
            <person name="Shah S."/>
            <person name="Dougan E. K."/>
            <person name="Thang M."/>
            <person name="Chan C."/>
        </authorList>
    </citation>
    <scope>NUCLEOTIDE SEQUENCE [LARGE SCALE GENOMIC DNA]</scope>
</reference>
<gene>
    <name evidence="2" type="ORF">CCMP2556_LOCUS44458</name>
</gene>
<accession>A0ABP0QXA1</accession>
<evidence type="ECO:0000313" key="2">
    <source>
        <dbReference type="EMBL" id="CAK9092939.1"/>
    </source>
</evidence>
<protein>
    <submittedName>
        <fullName evidence="2">Uncharacterized protein</fullName>
    </submittedName>
</protein>
<evidence type="ECO:0000313" key="3">
    <source>
        <dbReference type="Proteomes" id="UP001642484"/>
    </source>
</evidence>
<feature type="region of interest" description="Disordered" evidence="1">
    <location>
        <begin position="40"/>
        <end position="59"/>
    </location>
</feature>
<proteinExistence type="predicted"/>
<dbReference type="EMBL" id="CAXAMN010025139">
    <property type="protein sequence ID" value="CAK9092939.1"/>
    <property type="molecule type" value="Genomic_DNA"/>
</dbReference>
<sequence length="164" mass="18201">MVPFASYAWASELVPQKFQAGNRAGCGVYRRGHPIARLHGRSPQHWSTRPSLLRGRPLSGSSAAVSQMLIEDQPAQTAWRAQLSKGLLSQLHPGTWKDSKAADGMATLHGHFPNTTQLVNSLHFHDQTRVFLAPVPSLVTFSCFQHYNRRKTGILKDMEPSNGF</sequence>
<evidence type="ECO:0000256" key="1">
    <source>
        <dbReference type="SAM" id="MobiDB-lite"/>
    </source>
</evidence>
<organism evidence="2 3">
    <name type="scientific">Durusdinium trenchii</name>
    <dbReference type="NCBI Taxonomy" id="1381693"/>
    <lineage>
        <taxon>Eukaryota</taxon>
        <taxon>Sar</taxon>
        <taxon>Alveolata</taxon>
        <taxon>Dinophyceae</taxon>
        <taxon>Suessiales</taxon>
        <taxon>Symbiodiniaceae</taxon>
        <taxon>Durusdinium</taxon>
    </lineage>
</organism>
<comment type="caution">
    <text evidence="2">The sequence shown here is derived from an EMBL/GenBank/DDBJ whole genome shotgun (WGS) entry which is preliminary data.</text>
</comment>